<dbReference type="SUPFAM" id="SSF52317">
    <property type="entry name" value="Class I glutamine amidotransferase-like"/>
    <property type="match status" value="1"/>
</dbReference>
<dbReference type="AlphaFoldDB" id="A0A9X3N1X0"/>
<evidence type="ECO:0000313" key="3">
    <source>
        <dbReference type="EMBL" id="MDA0165500.1"/>
    </source>
</evidence>
<keyword evidence="1" id="KW-0812">Transmembrane</keyword>
<feature type="transmembrane region" description="Helical" evidence="1">
    <location>
        <begin position="7"/>
        <end position="27"/>
    </location>
</feature>
<keyword evidence="1" id="KW-1133">Transmembrane helix</keyword>
<evidence type="ECO:0000256" key="1">
    <source>
        <dbReference type="SAM" id="Phobius"/>
    </source>
</evidence>
<organism evidence="3 4">
    <name type="scientific">Solirubrobacter ginsenosidimutans</name>
    <dbReference type="NCBI Taxonomy" id="490573"/>
    <lineage>
        <taxon>Bacteria</taxon>
        <taxon>Bacillati</taxon>
        <taxon>Actinomycetota</taxon>
        <taxon>Thermoleophilia</taxon>
        <taxon>Solirubrobacterales</taxon>
        <taxon>Solirubrobacteraceae</taxon>
        <taxon>Solirubrobacter</taxon>
    </lineage>
</organism>
<reference evidence="3" key="1">
    <citation type="submission" date="2022-10" db="EMBL/GenBank/DDBJ databases">
        <title>The WGS of Solirubrobacter ginsenosidimutans DSM 21036.</title>
        <authorList>
            <person name="Jiang Z."/>
        </authorList>
    </citation>
    <scope>NUCLEOTIDE SEQUENCE</scope>
    <source>
        <strain evidence="3">DSM 21036</strain>
    </source>
</reference>
<comment type="caution">
    <text evidence="3">The sequence shown here is derived from an EMBL/GenBank/DDBJ whole genome shotgun (WGS) entry which is preliminary data.</text>
</comment>
<dbReference type="RefSeq" id="WP_270044757.1">
    <property type="nucleotide sequence ID" value="NZ_JAPDOD010000047.1"/>
</dbReference>
<keyword evidence="4" id="KW-1185">Reference proteome</keyword>
<evidence type="ECO:0000313" key="4">
    <source>
        <dbReference type="Proteomes" id="UP001149140"/>
    </source>
</evidence>
<dbReference type="Pfam" id="PF14258">
    <property type="entry name" value="DUF4350"/>
    <property type="match status" value="1"/>
</dbReference>
<feature type="domain" description="DUF4350" evidence="2">
    <location>
        <begin position="41"/>
        <end position="212"/>
    </location>
</feature>
<dbReference type="InterPro" id="IPR025646">
    <property type="entry name" value="DUF4350"/>
</dbReference>
<keyword evidence="1" id="KW-0472">Membrane</keyword>
<sequence length="302" mass="31614">MPRDGRVRVGLGIGAFVLVFALVLLVVDRFTQEPEGPPSSSYATTPQGLAAYASVLQRSGHPVRRLRTPIADEAPPTDQTLVVLDPDVMEPEEARAIGDWVRKGGRLVAGGAGDASWLDEVLDAPPTWEDGGGVRRRTLVPTGDTAGVREVASRGGGWHELGGALPLIGPANGPLLVTTREGEGEVALLADATPLTNEGLDLADGAALGIALAGNHRQTVAFLETVHGYGVSRGFSGLPTQVKWALLGLALTALVAVWSAGRRFGPPEDPDTEPPPPRVAYVDALAAAFVRAKPEKDKERSS</sequence>
<dbReference type="Gene3D" id="3.40.50.880">
    <property type="match status" value="1"/>
</dbReference>
<proteinExistence type="predicted"/>
<accession>A0A9X3N1X0</accession>
<name>A0A9X3N1X0_9ACTN</name>
<gene>
    <name evidence="3" type="ORF">OM076_34845</name>
</gene>
<dbReference type="Proteomes" id="UP001149140">
    <property type="component" value="Unassembled WGS sequence"/>
</dbReference>
<evidence type="ECO:0000259" key="2">
    <source>
        <dbReference type="Pfam" id="PF14258"/>
    </source>
</evidence>
<dbReference type="EMBL" id="JAPDOD010000047">
    <property type="protein sequence ID" value="MDA0165500.1"/>
    <property type="molecule type" value="Genomic_DNA"/>
</dbReference>
<protein>
    <submittedName>
        <fullName evidence="3">DUF4350 domain-containing protein</fullName>
    </submittedName>
</protein>
<dbReference type="InterPro" id="IPR029062">
    <property type="entry name" value="Class_I_gatase-like"/>
</dbReference>